<evidence type="ECO:0000313" key="4">
    <source>
        <dbReference type="Proteomes" id="UP000322245"/>
    </source>
</evidence>
<gene>
    <name evidence="3" type="ORF">B9479_007020</name>
</gene>
<keyword evidence="1" id="KW-0663">Pyridoxal phosphate</keyword>
<keyword evidence="4" id="KW-1185">Reference proteome</keyword>
<dbReference type="GO" id="GO:0008483">
    <property type="term" value="F:transaminase activity"/>
    <property type="evidence" value="ECO:0007669"/>
    <property type="project" value="TreeGrafter"/>
</dbReference>
<dbReference type="GO" id="GO:0030170">
    <property type="term" value="F:pyridoxal phosphate binding"/>
    <property type="evidence" value="ECO:0007669"/>
    <property type="project" value="InterPro"/>
</dbReference>
<evidence type="ECO:0000259" key="2">
    <source>
        <dbReference type="Pfam" id="PF00155"/>
    </source>
</evidence>
<dbReference type="Gene3D" id="3.90.1150.10">
    <property type="entry name" value="Aspartate Aminotransferase, domain 1"/>
    <property type="match status" value="1"/>
</dbReference>
<dbReference type="Gene3D" id="3.40.640.10">
    <property type="entry name" value="Type I PLP-dependent aspartate aminotransferase-like (Major domain)"/>
    <property type="match status" value="1"/>
</dbReference>
<comment type="caution">
    <text evidence="3">The sequence shown here is derived from an EMBL/GenBank/DDBJ whole genome shotgun (WGS) entry which is preliminary data.</text>
</comment>
<dbReference type="Pfam" id="PF00155">
    <property type="entry name" value="Aminotran_1_2"/>
    <property type="match status" value="1"/>
</dbReference>
<evidence type="ECO:0000313" key="3">
    <source>
        <dbReference type="EMBL" id="TYJ52364.1"/>
    </source>
</evidence>
<dbReference type="GO" id="GO:0006520">
    <property type="term" value="P:amino acid metabolic process"/>
    <property type="evidence" value="ECO:0007669"/>
    <property type="project" value="TreeGrafter"/>
</dbReference>
<dbReference type="InterPro" id="IPR004839">
    <property type="entry name" value="Aminotransferase_I/II_large"/>
</dbReference>
<evidence type="ECO:0000256" key="1">
    <source>
        <dbReference type="ARBA" id="ARBA00022898"/>
    </source>
</evidence>
<dbReference type="PANTHER" id="PTHR43795:SF39">
    <property type="entry name" value="AMINOTRANSFERASE CLASS I_CLASSII DOMAIN-CONTAINING PROTEIN"/>
    <property type="match status" value="1"/>
</dbReference>
<dbReference type="PRINTS" id="PR00753">
    <property type="entry name" value="ACCSYNTHASE"/>
</dbReference>
<dbReference type="InterPro" id="IPR015422">
    <property type="entry name" value="PyrdxlP-dep_Trfase_small"/>
</dbReference>
<dbReference type="Proteomes" id="UP000322245">
    <property type="component" value="Unassembled WGS sequence"/>
</dbReference>
<accession>A0A5D3ANC0</accession>
<dbReference type="EMBL" id="NIDF01000138">
    <property type="protein sequence ID" value="TYJ52364.1"/>
    <property type="molecule type" value="Genomic_DNA"/>
</dbReference>
<sequence>MSAVISESLTTTLADASRYPNTDDTKDQPDNDTHVNAFGSSDQPGFTTFSIRATTGPDAGPLIDLYSRLFHNQYDAVNNPGGIVSLGVAENLMMQKECFEIFTKALKNMTPLDLSYGDSLWGSRRLNKALSEFINDRFSPAMEIKPEHIITGTGASAVLDQLFFTLLDEGDAVLLAAPYYTGFDRDLVSRGKVTLIPVYLPPKDLFSPEGLELFNAKYEKQTKNGLNHSAKKTITKVVCNPQNPLGRPYPRATLLAYAKFCEERDLHLVSDEIYAMSVYENKKYPDALPFTSFLSLNFDKELSGMTFDKARLHGKFLETSISKLSSPQQPIATPRLKPTTSLSSFCANGFRIGALISPSNPHLLLTMAKTSSLMRISSPSDVIWSCLLNDKATLQAFIDKNRERLAEAQAFVRGWFEGRGVVVADSNAGNFVWINLGQRLGFTDVQTEKQVFHKLLHSGVYIAPGTANYHHNEAGWYRVTFTVARQDLVTGLDRMERILGLTLIKS</sequence>
<dbReference type="SUPFAM" id="SSF53383">
    <property type="entry name" value="PLP-dependent transferases"/>
    <property type="match status" value="1"/>
</dbReference>
<dbReference type="CDD" id="cd00609">
    <property type="entry name" value="AAT_like"/>
    <property type="match status" value="1"/>
</dbReference>
<organism evidence="3 4">
    <name type="scientific">Cryptococcus floricola</name>
    <dbReference type="NCBI Taxonomy" id="2591691"/>
    <lineage>
        <taxon>Eukaryota</taxon>
        <taxon>Fungi</taxon>
        <taxon>Dikarya</taxon>
        <taxon>Basidiomycota</taxon>
        <taxon>Agaricomycotina</taxon>
        <taxon>Tremellomycetes</taxon>
        <taxon>Tremellales</taxon>
        <taxon>Cryptococcaceae</taxon>
        <taxon>Cryptococcus</taxon>
    </lineage>
</organism>
<protein>
    <recommendedName>
        <fullName evidence="2">Aminotransferase class I/classII large domain-containing protein</fullName>
    </recommendedName>
</protein>
<dbReference type="InterPro" id="IPR015424">
    <property type="entry name" value="PyrdxlP-dep_Trfase"/>
</dbReference>
<dbReference type="PANTHER" id="PTHR43795">
    <property type="entry name" value="BIFUNCTIONAL ASPARTATE AMINOTRANSFERASE AND GLUTAMATE/ASPARTATE-PREPHENATE AMINOTRANSFERASE-RELATED"/>
    <property type="match status" value="1"/>
</dbReference>
<name>A0A5D3ANC0_9TREE</name>
<dbReference type="AlphaFoldDB" id="A0A5D3ANC0"/>
<dbReference type="InterPro" id="IPR015421">
    <property type="entry name" value="PyrdxlP-dep_Trfase_major"/>
</dbReference>
<reference evidence="3 4" key="1">
    <citation type="submission" date="2017-05" db="EMBL/GenBank/DDBJ databases">
        <title>The Genome Sequence of Tsuchiyaea wingfieldii DSM 27421.</title>
        <authorList>
            <person name="Cuomo C."/>
            <person name="Passer A."/>
            <person name="Billmyre B."/>
            <person name="Heitman J."/>
        </authorList>
    </citation>
    <scope>NUCLEOTIDE SEQUENCE [LARGE SCALE GENOMIC DNA]</scope>
    <source>
        <strain evidence="3 4">DSM 27421</strain>
    </source>
</reference>
<dbReference type="InterPro" id="IPR050478">
    <property type="entry name" value="Ethylene_sulfur-biosynth"/>
</dbReference>
<proteinExistence type="predicted"/>
<feature type="domain" description="Aminotransferase class I/classII large" evidence="2">
    <location>
        <begin position="84"/>
        <end position="488"/>
    </location>
</feature>